<keyword evidence="2" id="KW-1185">Reference proteome</keyword>
<protein>
    <recommendedName>
        <fullName evidence="3">Secreted RxLR effector protein 161-like</fullName>
    </recommendedName>
</protein>
<dbReference type="Proteomes" id="UP000233551">
    <property type="component" value="Unassembled WGS sequence"/>
</dbReference>
<reference evidence="1 2" key="1">
    <citation type="submission" date="2017-11" db="EMBL/GenBank/DDBJ databases">
        <title>De-novo sequencing of pomegranate (Punica granatum L.) genome.</title>
        <authorList>
            <person name="Akparov Z."/>
            <person name="Amiraslanov A."/>
            <person name="Hajiyeva S."/>
            <person name="Abbasov M."/>
            <person name="Kaur K."/>
            <person name="Hamwieh A."/>
            <person name="Solovyev V."/>
            <person name="Salamov A."/>
            <person name="Braich B."/>
            <person name="Kosarev P."/>
            <person name="Mahmoud A."/>
            <person name="Hajiyev E."/>
            <person name="Babayeva S."/>
            <person name="Izzatullayeva V."/>
            <person name="Mammadov A."/>
            <person name="Mammadov A."/>
            <person name="Sharifova S."/>
            <person name="Ojaghi J."/>
            <person name="Eynullazada K."/>
            <person name="Bayramov B."/>
            <person name="Abdulazimova A."/>
            <person name="Shahmuradov I."/>
        </authorList>
    </citation>
    <scope>NUCLEOTIDE SEQUENCE [LARGE SCALE GENOMIC DNA]</scope>
    <source>
        <strain evidence="2">cv. AG2017</strain>
        <tissue evidence="1">Leaf</tissue>
    </source>
</reference>
<name>A0A2I0I6A6_PUNGR</name>
<dbReference type="STRING" id="22663.A0A2I0I6A6"/>
<dbReference type="AlphaFoldDB" id="A0A2I0I6A6"/>
<dbReference type="EMBL" id="PGOL01003818">
    <property type="protein sequence ID" value="PKI39343.1"/>
    <property type="molecule type" value="Genomic_DNA"/>
</dbReference>
<dbReference type="CDD" id="cd09272">
    <property type="entry name" value="RNase_HI_RT_Ty1"/>
    <property type="match status" value="1"/>
</dbReference>
<organism evidence="1 2">
    <name type="scientific">Punica granatum</name>
    <name type="common">Pomegranate</name>
    <dbReference type="NCBI Taxonomy" id="22663"/>
    <lineage>
        <taxon>Eukaryota</taxon>
        <taxon>Viridiplantae</taxon>
        <taxon>Streptophyta</taxon>
        <taxon>Embryophyta</taxon>
        <taxon>Tracheophyta</taxon>
        <taxon>Spermatophyta</taxon>
        <taxon>Magnoliopsida</taxon>
        <taxon>eudicotyledons</taxon>
        <taxon>Gunneridae</taxon>
        <taxon>Pentapetalae</taxon>
        <taxon>rosids</taxon>
        <taxon>malvids</taxon>
        <taxon>Myrtales</taxon>
        <taxon>Lythraceae</taxon>
        <taxon>Punica</taxon>
    </lineage>
</organism>
<sequence>MAQVSYASAIGSLMYVMLCTRPDIAYAISVTSMYQSNPGLDHWTAVKNILKYLRRTKDMVLAYGGGELRLDGFTNSNFQSNVDNRKSISGYIFTCNEGTVSWKSSKQETTADSTTEAEYIATFDAAKETAWIRKFVTELGVVPSISSPVELYCDNTGAIAQAKEPKSHQKSKHIERRYHIIREIIERGDVAVPKVASADNIVDPLTKAMTQRQLDKHLEKMGLRYCTEWL</sequence>
<evidence type="ECO:0008006" key="3">
    <source>
        <dbReference type="Google" id="ProtNLM"/>
    </source>
</evidence>
<evidence type="ECO:0000313" key="1">
    <source>
        <dbReference type="EMBL" id="PKI39343.1"/>
    </source>
</evidence>
<accession>A0A2I0I6A6</accession>
<comment type="caution">
    <text evidence="1">The sequence shown here is derived from an EMBL/GenBank/DDBJ whole genome shotgun (WGS) entry which is preliminary data.</text>
</comment>
<proteinExistence type="predicted"/>
<evidence type="ECO:0000313" key="2">
    <source>
        <dbReference type="Proteomes" id="UP000233551"/>
    </source>
</evidence>
<dbReference type="PANTHER" id="PTHR11439">
    <property type="entry name" value="GAG-POL-RELATED RETROTRANSPOSON"/>
    <property type="match status" value="1"/>
</dbReference>
<gene>
    <name evidence="1" type="ORF">CRG98_040209</name>
</gene>
<dbReference type="PANTHER" id="PTHR11439:SF496">
    <property type="entry name" value="RNA-DIRECTED DNA POLYMERASE"/>
    <property type="match status" value="1"/>
</dbReference>